<evidence type="ECO:0000313" key="2">
    <source>
        <dbReference type="Proteomes" id="UP000664628"/>
    </source>
</evidence>
<protein>
    <submittedName>
        <fullName evidence="1">Uncharacterized protein</fullName>
    </submittedName>
</protein>
<organism evidence="1 2">
    <name type="scientific">Fibrella forsythiae</name>
    <dbReference type="NCBI Taxonomy" id="2817061"/>
    <lineage>
        <taxon>Bacteria</taxon>
        <taxon>Pseudomonadati</taxon>
        <taxon>Bacteroidota</taxon>
        <taxon>Cytophagia</taxon>
        <taxon>Cytophagales</taxon>
        <taxon>Spirosomataceae</taxon>
        <taxon>Fibrella</taxon>
    </lineage>
</organism>
<keyword evidence="2" id="KW-1185">Reference proteome</keyword>
<sequence length="54" mass="6015">MTKLRASTSLPSYVLCESSEVMYEPGKLAYQQELVDAGVWLKRDNKPASADSYS</sequence>
<dbReference type="RefSeq" id="WP_207332528.1">
    <property type="nucleotide sequence ID" value="NZ_JAFMYW010000012.1"/>
</dbReference>
<name>A0ABS3JRC5_9BACT</name>
<comment type="caution">
    <text evidence="1">The sequence shown here is derived from an EMBL/GenBank/DDBJ whole genome shotgun (WGS) entry which is preliminary data.</text>
</comment>
<dbReference type="Proteomes" id="UP000664628">
    <property type="component" value="Unassembled WGS sequence"/>
</dbReference>
<reference evidence="1 2" key="1">
    <citation type="submission" date="2021-03" db="EMBL/GenBank/DDBJ databases">
        <title>Fibrella sp. HMF5405 genome sequencing and assembly.</title>
        <authorList>
            <person name="Kang H."/>
            <person name="Kim H."/>
            <person name="Bae S."/>
            <person name="Joh K."/>
        </authorList>
    </citation>
    <scope>NUCLEOTIDE SEQUENCE [LARGE SCALE GENOMIC DNA]</scope>
    <source>
        <strain evidence="1 2">HMF5405</strain>
    </source>
</reference>
<proteinExistence type="predicted"/>
<accession>A0ABS3JRC5</accession>
<evidence type="ECO:0000313" key="1">
    <source>
        <dbReference type="EMBL" id="MBO0952575.1"/>
    </source>
</evidence>
<dbReference type="EMBL" id="JAFMYW010000012">
    <property type="protein sequence ID" value="MBO0952575.1"/>
    <property type="molecule type" value="Genomic_DNA"/>
</dbReference>
<gene>
    <name evidence="1" type="ORF">J2I46_28600</name>
</gene>